<comment type="caution">
    <text evidence="1">The sequence shown here is derived from an EMBL/GenBank/DDBJ whole genome shotgun (WGS) entry which is preliminary data.</text>
</comment>
<evidence type="ECO:0008006" key="3">
    <source>
        <dbReference type="Google" id="ProtNLM"/>
    </source>
</evidence>
<dbReference type="OrthoDB" id="7173678at2"/>
<evidence type="ECO:0000313" key="2">
    <source>
        <dbReference type="Proteomes" id="UP000028701"/>
    </source>
</evidence>
<dbReference type="EMBL" id="BBJU01000002">
    <property type="protein sequence ID" value="GAK68810.1"/>
    <property type="molecule type" value="Genomic_DNA"/>
</dbReference>
<reference evidence="1 2" key="1">
    <citation type="submission" date="2014-08" db="EMBL/GenBank/DDBJ databases">
        <title>Whole genome shotgun sequence of Rhizobium rubi NBRC 13261.</title>
        <authorList>
            <person name="Katano-Makiyama Y."/>
            <person name="Hosoyama A."/>
            <person name="Hashimoto M."/>
            <person name="Hosoyama Y."/>
            <person name="Noguchi M."/>
            <person name="Tsuchikane K."/>
            <person name="Uohara A."/>
            <person name="Ohji S."/>
            <person name="Ichikawa N."/>
            <person name="Kimura A."/>
            <person name="Yamazoe A."/>
            <person name="Fujita N."/>
        </authorList>
    </citation>
    <scope>NUCLEOTIDE SEQUENCE [LARGE SCALE GENOMIC DNA]</scope>
    <source>
        <strain evidence="1 2">NBRC 13261</strain>
    </source>
</reference>
<dbReference type="AlphaFoldDB" id="A0A081CQ64"/>
<evidence type="ECO:0000313" key="1">
    <source>
        <dbReference type="EMBL" id="GAK68810.1"/>
    </source>
</evidence>
<dbReference type="Proteomes" id="UP000028701">
    <property type="component" value="Unassembled WGS sequence"/>
</dbReference>
<accession>A0A081CQ64</accession>
<name>A0A081CQ64_9HYPH</name>
<protein>
    <recommendedName>
        <fullName evidence="3">SpoVT-AbrB domain-containing protein</fullName>
    </recommendedName>
</protein>
<proteinExistence type="predicted"/>
<gene>
    <name evidence="1" type="ORF">RRU01S_02_01380</name>
</gene>
<sequence>MGPIAKEYEIKIIRKGGSRLVEIPDDFFLSGEKIIVRQERDGVITIYPAEKAAREAMSDRFNPFVEWENGTWPDKLETPE</sequence>
<organism evidence="1 2">
    <name type="scientific">Agrobacterium rubi TR3 = NBRC 13261</name>
    <dbReference type="NCBI Taxonomy" id="1368415"/>
    <lineage>
        <taxon>Bacteria</taxon>
        <taxon>Pseudomonadati</taxon>
        <taxon>Pseudomonadota</taxon>
        <taxon>Alphaproteobacteria</taxon>
        <taxon>Hyphomicrobiales</taxon>
        <taxon>Rhizobiaceae</taxon>
        <taxon>Rhizobium/Agrobacterium group</taxon>
        <taxon>Agrobacterium</taxon>
    </lineage>
</organism>
<dbReference type="RefSeq" id="WP_111837578.1">
    <property type="nucleotide sequence ID" value="NZ_BBJU01000002.1"/>
</dbReference>